<proteinExistence type="predicted"/>
<dbReference type="PANTHER" id="PTHR30540">
    <property type="entry name" value="OSMOTIC STRESS POTASSIUM TRANSPORTER"/>
    <property type="match status" value="1"/>
</dbReference>
<dbReference type="PANTHER" id="PTHR30540:SF87">
    <property type="entry name" value="POTASSIUM TRANSPORTER"/>
    <property type="match status" value="1"/>
</dbReference>
<accession>A0AAD4NWS0</accession>
<evidence type="ECO:0000313" key="4">
    <source>
        <dbReference type="Proteomes" id="UP001190926"/>
    </source>
</evidence>
<dbReference type="GO" id="GO:0016020">
    <property type="term" value="C:membrane"/>
    <property type="evidence" value="ECO:0007669"/>
    <property type="project" value="InterPro"/>
</dbReference>
<feature type="domain" description="K+ potassium transporter C-terminal" evidence="2">
    <location>
        <begin position="107"/>
        <end position="307"/>
    </location>
</feature>
<keyword evidence="1" id="KW-0472">Membrane</keyword>
<keyword evidence="4" id="KW-1185">Reference proteome</keyword>
<dbReference type="Proteomes" id="UP001190926">
    <property type="component" value="Unassembled WGS sequence"/>
</dbReference>
<name>A0AAD4NWS0_PERFH</name>
<reference evidence="3 4" key="1">
    <citation type="journal article" date="2021" name="Nat. Commun.">
        <title>Incipient diploidization of the medicinal plant Perilla within 10,000 years.</title>
        <authorList>
            <person name="Zhang Y."/>
            <person name="Shen Q."/>
            <person name="Leng L."/>
            <person name="Zhang D."/>
            <person name="Chen S."/>
            <person name="Shi Y."/>
            <person name="Ning Z."/>
            <person name="Chen S."/>
        </authorList>
    </citation>
    <scope>NUCLEOTIDE SEQUENCE [LARGE SCALE GENOMIC DNA]</scope>
    <source>
        <strain evidence="4">cv. PC099</strain>
    </source>
</reference>
<dbReference type="EMBL" id="SDAM02029744">
    <property type="protein sequence ID" value="KAH6754826.1"/>
    <property type="molecule type" value="Genomic_DNA"/>
</dbReference>
<evidence type="ECO:0000256" key="1">
    <source>
        <dbReference type="SAM" id="Phobius"/>
    </source>
</evidence>
<dbReference type="AlphaFoldDB" id="A0AAD4NWS0"/>
<protein>
    <recommendedName>
        <fullName evidence="2">K+ potassium transporter C-terminal domain-containing protein</fullName>
    </recommendedName>
</protein>
<dbReference type="InterPro" id="IPR053952">
    <property type="entry name" value="K_trans_C"/>
</dbReference>
<dbReference type="Pfam" id="PF22776">
    <property type="entry name" value="K_trans_C"/>
    <property type="match status" value="1"/>
</dbReference>
<feature type="transmembrane region" description="Helical" evidence="1">
    <location>
        <begin position="57"/>
        <end position="76"/>
    </location>
</feature>
<gene>
    <name evidence="3" type="ORF">C2S53_020006</name>
</gene>
<comment type="caution">
    <text evidence="3">The sequence shown here is derived from an EMBL/GenBank/DDBJ whole genome shotgun (WGS) entry which is preliminary data.</text>
</comment>
<dbReference type="GO" id="GO:0015079">
    <property type="term" value="F:potassium ion transmembrane transporter activity"/>
    <property type="evidence" value="ECO:0007669"/>
    <property type="project" value="InterPro"/>
</dbReference>
<dbReference type="InterPro" id="IPR003855">
    <property type="entry name" value="K+_transporter"/>
</dbReference>
<evidence type="ECO:0000313" key="3">
    <source>
        <dbReference type="EMBL" id="KAH6754826.1"/>
    </source>
</evidence>
<keyword evidence="1" id="KW-1133">Transmembrane helix</keyword>
<sequence length="307" mass="36074">MTDHVSQWCRDCRGVRDGPHIHIPSPYSPSNLVHVDHRINQTSLFELGSLQVRSKGYLPLVFAIFTMMIMFVWKYIYRKNYYFELDHKISPEIVKEIIHETNSQRLPGLAIFYSELVHGIPPIFKHYVANVPALYSILVFVSFKSLPISRVPEEKRFIIRLVQPKELQVFRCVVRYGYKDVRNLEDPFERLLIERLKEFVREESLIADEKWQGKENVENENENEDKILKKDKPGVEAEYGDLDRAWWSGVVHLVGEHEVMAVKGTNLGKKVVIDYAYNFMKKNVRQSNTVFDISHKRMLKVGMTYQL</sequence>
<keyword evidence="1" id="KW-0812">Transmembrane</keyword>
<evidence type="ECO:0000259" key="2">
    <source>
        <dbReference type="Pfam" id="PF22776"/>
    </source>
</evidence>
<organism evidence="3 4">
    <name type="scientific">Perilla frutescens var. hirtella</name>
    <name type="common">Perilla citriodora</name>
    <name type="synonym">Perilla setoyensis</name>
    <dbReference type="NCBI Taxonomy" id="608512"/>
    <lineage>
        <taxon>Eukaryota</taxon>
        <taxon>Viridiplantae</taxon>
        <taxon>Streptophyta</taxon>
        <taxon>Embryophyta</taxon>
        <taxon>Tracheophyta</taxon>
        <taxon>Spermatophyta</taxon>
        <taxon>Magnoliopsida</taxon>
        <taxon>eudicotyledons</taxon>
        <taxon>Gunneridae</taxon>
        <taxon>Pentapetalae</taxon>
        <taxon>asterids</taxon>
        <taxon>lamiids</taxon>
        <taxon>Lamiales</taxon>
        <taxon>Lamiaceae</taxon>
        <taxon>Nepetoideae</taxon>
        <taxon>Elsholtzieae</taxon>
        <taxon>Perilla</taxon>
    </lineage>
</organism>